<dbReference type="EMBL" id="JAEPBG010000002">
    <property type="protein sequence ID" value="MBK4734495.1"/>
    <property type="molecule type" value="Genomic_DNA"/>
</dbReference>
<keyword evidence="4" id="KW-1185">Reference proteome</keyword>
<dbReference type="Gene3D" id="1.10.1280.10">
    <property type="entry name" value="Di-copper center containing domain from catechol oxidase"/>
    <property type="match status" value="2"/>
</dbReference>
<dbReference type="InterPro" id="IPR008922">
    <property type="entry name" value="Di-copper_centre_dom_sf"/>
</dbReference>
<dbReference type="InterPro" id="IPR002227">
    <property type="entry name" value="Tyrosinase_Cu-bd"/>
</dbReference>
<keyword evidence="1" id="KW-0479">Metal-binding</keyword>
<evidence type="ECO:0000313" key="3">
    <source>
        <dbReference type="EMBL" id="MBK4734495.1"/>
    </source>
</evidence>
<dbReference type="RefSeq" id="WP_200591238.1">
    <property type="nucleotide sequence ID" value="NZ_JAEPBG010000002.1"/>
</dbReference>
<evidence type="ECO:0000256" key="1">
    <source>
        <dbReference type="ARBA" id="ARBA00022723"/>
    </source>
</evidence>
<feature type="domain" description="Tyrosinase copper-binding" evidence="2">
    <location>
        <begin position="206"/>
        <end position="217"/>
    </location>
</feature>
<evidence type="ECO:0000313" key="4">
    <source>
        <dbReference type="Proteomes" id="UP000622890"/>
    </source>
</evidence>
<name>A0A934SS64_9BURK</name>
<dbReference type="PROSITE" id="PS51318">
    <property type="entry name" value="TAT"/>
    <property type="match status" value="1"/>
</dbReference>
<dbReference type="GO" id="GO:0016491">
    <property type="term" value="F:oxidoreductase activity"/>
    <property type="evidence" value="ECO:0007669"/>
    <property type="project" value="InterPro"/>
</dbReference>
<accession>A0A934SS64</accession>
<reference evidence="3" key="1">
    <citation type="submission" date="2021-01" db="EMBL/GenBank/DDBJ databases">
        <title>Genome sequence of strain Noviherbaspirillum sp. DKR-6.</title>
        <authorList>
            <person name="Chaudhary D.K."/>
        </authorList>
    </citation>
    <scope>NUCLEOTIDE SEQUENCE</scope>
    <source>
        <strain evidence="3">DKR-6</strain>
    </source>
</reference>
<organism evidence="3 4">
    <name type="scientific">Noviherbaspirillum pedocola</name>
    <dbReference type="NCBI Taxonomy" id="2801341"/>
    <lineage>
        <taxon>Bacteria</taxon>
        <taxon>Pseudomonadati</taxon>
        <taxon>Pseudomonadota</taxon>
        <taxon>Betaproteobacteria</taxon>
        <taxon>Burkholderiales</taxon>
        <taxon>Oxalobacteraceae</taxon>
        <taxon>Noviherbaspirillum</taxon>
    </lineage>
</organism>
<dbReference type="AlphaFoldDB" id="A0A934SS64"/>
<evidence type="ECO:0000259" key="2">
    <source>
        <dbReference type="PROSITE" id="PS00498"/>
    </source>
</evidence>
<proteinExistence type="predicted"/>
<gene>
    <name evidence="3" type="ORF">JJB74_07760</name>
</gene>
<dbReference type="InterPro" id="IPR006311">
    <property type="entry name" value="TAT_signal"/>
</dbReference>
<comment type="caution">
    <text evidence="3">The sequence shown here is derived from an EMBL/GenBank/DDBJ whole genome shotgun (WGS) entry which is preliminary data.</text>
</comment>
<protein>
    <submittedName>
        <fullName evidence="3">Tyrosinase family protein</fullName>
    </submittedName>
</protein>
<dbReference type="Proteomes" id="UP000622890">
    <property type="component" value="Unassembled WGS sequence"/>
</dbReference>
<dbReference type="InterPro" id="IPR050316">
    <property type="entry name" value="Tyrosinase/Hemocyanin"/>
</dbReference>
<dbReference type="Pfam" id="PF00264">
    <property type="entry name" value="Tyrosinase"/>
    <property type="match status" value="2"/>
</dbReference>
<sequence>MASDTLTPCGRRRFLQGAASGLALGALGTMVRPAFAQSSPGLRLEWQQFRNTSGYASYIDAIARMRASSDQNDPNSLAFWANAHAQLCPHGVPYFLAWHRGFIALFEQQLRIISGNDALMLPYWDLYASPTLPSEFTDPASGNPLYTRRVNLDIRGALSLMPFEARIYNFGRGTAYAFEALMESAPHDTCHNFIGGAMITMSAPLDPIFYLFHCNIDRLWHAWALPDGRGMPWTTDPYWSGSHRYGAGVSIPRDQTYYPGRLGYDYSDVSMPSALPPLARSATLRKVSSPAHEANGALTAMQARPPLAALPRSAPRALSAGALSLGGCARFALRDDSFSAGIAPGGSHRHALRALHAALIDEENPSRKEGYRSMHVVLDDLALINLGSFGGYFYQVFLNLPESGTSSPERHFLGTVGPFEIAGAKHHGKAVLRFDASHVLAGLEQAELDAFAVSFVRINGANYPKGESVSVGEMRIELSQKAPAQRRRAASEPKGKCYC</sequence>
<dbReference type="GO" id="GO:0046872">
    <property type="term" value="F:metal ion binding"/>
    <property type="evidence" value="ECO:0007669"/>
    <property type="project" value="UniProtKB-KW"/>
</dbReference>
<dbReference type="PROSITE" id="PS00498">
    <property type="entry name" value="TYROSINASE_2"/>
    <property type="match status" value="1"/>
</dbReference>
<dbReference type="PANTHER" id="PTHR11474">
    <property type="entry name" value="TYROSINASE FAMILY MEMBER"/>
    <property type="match status" value="1"/>
</dbReference>
<dbReference type="SUPFAM" id="SSF48056">
    <property type="entry name" value="Di-copper centre-containing domain"/>
    <property type="match status" value="1"/>
</dbReference>